<evidence type="ECO:0000313" key="5">
    <source>
        <dbReference type="Proteomes" id="UP001484239"/>
    </source>
</evidence>
<dbReference type="Pfam" id="PF01408">
    <property type="entry name" value="GFO_IDH_MocA"/>
    <property type="match status" value="1"/>
</dbReference>
<dbReference type="InterPro" id="IPR055170">
    <property type="entry name" value="GFO_IDH_MocA-like_dom"/>
</dbReference>
<evidence type="ECO:0000256" key="1">
    <source>
        <dbReference type="ARBA" id="ARBA00023002"/>
    </source>
</evidence>
<dbReference type="Gene3D" id="3.30.360.10">
    <property type="entry name" value="Dihydrodipicolinate Reductase, domain 2"/>
    <property type="match status" value="1"/>
</dbReference>
<dbReference type="Gene3D" id="3.40.50.720">
    <property type="entry name" value="NAD(P)-binding Rossmann-like Domain"/>
    <property type="match status" value="1"/>
</dbReference>
<feature type="domain" description="Gfo/Idh/MocA-like oxidoreductase N-terminal" evidence="2">
    <location>
        <begin position="8"/>
        <end position="126"/>
    </location>
</feature>
<proteinExistence type="predicted"/>
<dbReference type="RefSeq" id="WP_405276621.1">
    <property type="nucleotide sequence ID" value="NZ_JBBHLI010000009.1"/>
</dbReference>
<evidence type="ECO:0000259" key="2">
    <source>
        <dbReference type="Pfam" id="PF01408"/>
    </source>
</evidence>
<dbReference type="Pfam" id="PF22725">
    <property type="entry name" value="GFO_IDH_MocA_C3"/>
    <property type="match status" value="1"/>
</dbReference>
<evidence type="ECO:0000259" key="3">
    <source>
        <dbReference type="Pfam" id="PF22725"/>
    </source>
</evidence>
<name>A0ABU9EBR0_9BACT</name>
<dbReference type="PANTHER" id="PTHR43818">
    <property type="entry name" value="BCDNA.GH03377"/>
    <property type="match status" value="1"/>
</dbReference>
<dbReference type="InterPro" id="IPR000683">
    <property type="entry name" value="Gfo/Idh/MocA-like_OxRdtase_N"/>
</dbReference>
<sequence length="337" mass="36675">MSSPGETVRVGLVGTGAVSQLVHLPILLERPDVEVVAVADRDERKARAIADRFGVDRVLDDAGLFSDGEVDAVLLCTPNHLHEDQAVAALDAGLHVLVERPLALSADGCRRVLAAAEAARRCVAVGMSHRFRPDVSALRAFVSGGELGTPYAARVAWMNRRVEVRRTTWRQQPDEAGGGAFMDLGVQALDLGCWLLGQPRIRRVSAVMTREEYEVEDAATVLMETEHGVALTVEVSWSYNASEDRHFARVLGTEGSGSLPPLEVFKQLGGRPMDVTPRQPDPAGAGPYMNAYRRQVDHFLRAVRGLGDSAPPEDQVHLMEVVEAAYRSARERCEVAL</sequence>
<evidence type="ECO:0000313" key="4">
    <source>
        <dbReference type="EMBL" id="MEK9502156.1"/>
    </source>
</evidence>
<dbReference type="SUPFAM" id="SSF55347">
    <property type="entry name" value="Glyceraldehyde-3-phosphate dehydrogenase-like, C-terminal domain"/>
    <property type="match status" value="1"/>
</dbReference>
<organism evidence="4 5">
    <name type="scientific">Gaopeijia maritima</name>
    <dbReference type="NCBI Taxonomy" id="3119007"/>
    <lineage>
        <taxon>Bacteria</taxon>
        <taxon>Pseudomonadati</taxon>
        <taxon>Gemmatimonadota</taxon>
        <taxon>Longimicrobiia</taxon>
        <taxon>Gaopeijiales</taxon>
        <taxon>Gaopeijiaceae</taxon>
        <taxon>Gaopeijia</taxon>
    </lineage>
</organism>
<accession>A0ABU9EBR0</accession>
<reference evidence="4 5" key="1">
    <citation type="submission" date="2024-02" db="EMBL/GenBank/DDBJ databases">
        <title>A novel Gemmatimonadota bacterium.</title>
        <authorList>
            <person name="Du Z.-J."/>
            <person name="Ye Y.-Q."/>
        </authorList>
    </citation>
    <scope>NUCLEOTIDE SEQUENCE [LARGE SCALE GENOMIC DNA]</scope>
    <source>
        <strain evidence="4 5">DH-20</strain>
    </source>
</reference>
<dbReference type="InterPro" id="IPR050463">
    <property type="entry name" value="Gfo/Idh/MocA_oxidrdct_glycsds"/>
</dbReference>
<dbReference type="InterPro" id="IPR036291">
    <property type="entry name" value="NAD(P)-bd_dom_sf"/>
</dbReference>
<gene>
    <name evidence="4" type="ORF">WI372_14280</name>
</gene>
<protein>
    <submittedName>
        <fullName evidence="4">Gfo/Idh/MocA family oxidoreductase</fullName>
    </submittedName>
</protein>
<dbReference type="PANTHER" id="PTHR43818:SF11">
    <property type="entry name" value="BCDNA.GH03377"/>
    <property type="match status" value="1"/>
</dbReference>
<dbReference type="SUPFAM" id="SSF51735">
    <property type="entry name" value="NAD(P)-binding Rossmann-fold domains"/>
    <property type="match status" value="1"/>
</dbReference>
<dbReference type="Proteomes" id="UP001484239">
    <property type="component" value="Unassembled WGS sequence"/>
</dbReference>
<feature type="domain" description="GFO/IDH/MocA-like oxidoreductase" evidence="3">
    <location>
        <begin position="137"/>
        <end position="256"/>
    </location>
</feature>
<comment type="caution">
    <text evidence="4">The sequence shown here is derived from an EMBL/GenBank/DDBJ whole genome shotgun (WGS) entry which is preliminary data.</text>
</comment>
<keyword evidence="1" id="KW-0560">Oxidoreductase</keyword>
<dbReference type="EMBL" id="JBBHLI010000009">
    <property type="protein sequence ID" value="MEK9502156.1"/>
    <property type="molecule type" value="Genomic_DNA"/>
</dbReference>
<keyword evidence="5" id="KW-1185">Reference proteome</keyword>